<dbReference type="PATRIC" id="fig|1666911.3.peg.4356"/>
<evidence type="ECO:0000313" key="2">
    <source>
        <dbReference type="EMBL" id="KPQ35475.1"/>
    </source>
</evidence>
<comment type="caution">
    <text evidence="2">The sequence shown here is derived from an EMBL/GenBank/DDBJ whole genome shotgun (WGS) entry which is preliminary data.</text>
</comment>
<proteinExistence type="predicted"/>
<sequence>MPNSFLLSRVLLQFDSPDADLSGEISAIARTPDGSLWLGSDELTSIERLSPTAPCIYGNHQRFAAGDLIKLFDADSEIDIEGMDYSDGYLWLVGSHSAKRNQPKGKKYKKDIQALAEIETDANRYLLARVPVINGQLVKSYQPSNSEEDTLTAALLRKTKKHNMLMEALAQDEHIGPFVQMRLPSKDNGLDIEGLAVLGNRVYLGLRGPVLRGRAIILELELEESEPGVLTAKEIGDKGEIYRKHFVDLNGLGVRELCLRNNNLIILAGPTMELEGAMQVFQVKNLPDHSNHTIWEQSEDALSVLFDLPFIPGVDHAEGLALFPCLGYDDALMVVYDSPSDERRVNKKSLFADVFRMPNLDD</sequence>
<accession>A0A0P8C2C9</accession>
<dbReference type="Pfam" id="PF12275">
    <property type="entry name" value="DUF3616"/>
    <property type="match status" value="1"/>
</dbReference>
<feature type="domain" description="DUF3616" evidence="1">
    <location>
        <begin position="24"/>
        <end position="353"/>
    </location>
</feature>
<gene>
    <name evidence="2" type="ORF">HLUCCA11_10960</name>
</gene>
<evidence type="ECO:0000259" key="1">
    <source>
        <dbReference type="Pfam" id="PF12275"/>
    </source>
</evidence>
<protein>
    <recommendedName>
        <fullName evidence="1">DUF3616 domain-containing protein</fullName>
    </recommendedName>
</protein>
<organism evidence="2 3">
    <name type="scientific">Phormidesmis priestleyi Ana</name>
    <dbReference type="NCBI Taxonomy" id="1666911"/>
    <lineage>
        <taxon>Bacteria</taxon>
        <taxon>Bacillati</taxon>
        <taxon>Cyanobacteriota</taxon>
        <taxon>Cyanophyceae</taxon>
        <taxon>Leptolyngbyales</taxon>
        <taxon>Leptolyngbyaceae</taxon>
        <taxon>Phormidesmis</taxon>
    </lineage>
</organism>
<name>A0A0P8C2C9_9CYAN</name>
<dbReference type="Proteomes" id="UP000050465">
    <property type="component" value="Unassembled WGS sequence"/>
</dbReference>
<dbReference type="InterPro" id="IPR022060">
    <property type="entry name" value="DUF3616"/>
</dbReference>
<dbReference type="STRING" id="1666911.HLUCCA11_10960"/>
<reference evidence="2 3" key="1">
    <citation type="submission" date="2015-09" db="EMBL/GenBank/DDBJ databases">
        <title>Identification and resolution of microdiversity through metagenomic sequencing of parallel consortia.</title>
        <authorList>
            <person name="Nelson W.C."/>
            <person name="Romine M.F."/>
            <person name="Lindemann S.R."/>
        </authorList>
    </citation>
    <scope>NUCLEOTIDE SEQUENCE [LARGE SCALE GENOMIC DNA]</scope>
    <source>
        <strain evidence="2">Ana</strain>
    </source>
</reference>
<dbReference type="AlphaFoldDB" id="A0A0P8C2C9"/>
<evidence type="ECO:0000313" key="3">
    <source>
        <dbReference type="Proteomes" id="UP000050465"/>
    </source>
</evidence>
<dbReference type="EMBL" id="LJZR01000012">
    <property type="protein sequence ID" value="KPQ35475.1"/>
    <property type="molecule type" value="Genomic_DNA"/>
</dbReference>